<evidence type="ECO:0000313" key="2">
    <source>
        <dbReference type="Proteomes" id="UP000026962"/>
    </source>
</evidence>
<accession>A0A0E0JGL8</accession>
<reference evidence="1" key="2">
    <citation type="submission" date="2018-05" db="EMBL/GenBank/DDBJ databases">
        <title>OpunRS2 (Oryza punctata Reference Sequence Version 2).</title>
        <authorList>
            <person name="Zhang J."/>
            <person name="Kudrna D."/>
            <person name="Lee S."/>
            <person name="Talag J."/>
            <person name="Welchert J."/>
            <person name="Wing R.A."/>
        </authorList>
    </citation>
    <scope>NUCLEOTIDE SEQUENCE [LARGE SCALE GENOMIC DNA]</scope>
</reference>
<name>A0A0E0JGL8_ORYPU</name>
<keyword evidence="2" id="KW-1185">Reference proteome</keyword>
<sequence length="136" mass="15917">MEERWNTCITQRCKREKRLGMGSVLQSSAHHMFDGMPCPFKVYKEYVMLVMKEEKVFGDEALRLLLEEWMDARHKMDNKLNRVSEKFEDMEAHRGKAFEETMYATKAATTDLKAASSNTQEIAAYNAHQVLYDKLQ</sequence>
<protein>
    <submittedName>
        <fullName evidence="1">Uncharacterized protein</fullName>
    </submittedName>
</protein>
<organism evidence="1">
    <name type="scientific">Oryza punctata</name>
    <name type="common">Red rice</name>
    <dbReference type="NCBI Taxonomy" id="4537"/>
    <lineage>
        <taxon>Eukaryota</taxon>
        <taxon>Viridiplantae</taxon>
        <taxon>Streptophyta</taxon>
        <taxon>Embryophyta</taxon>
        <taxon>Tracheophyta</taxon>
        <taxon>Spermatophyta</taxon>
        <taxon>Magnoliopsida</taxon>
        <taxon>Liliopsida</taxon>
        <taxon>Poales</taxon>
        <taxon>Poaceae</taxon>
        <taxon>BOP clade</taxon>
        <taxon>Oryzoideae</taxon>
        <taxon>Oryzeae</taxon>
        <taxon>Oryzinae</taxon>
        <taxon>Oryza</taxon>
    </lineage>
</organism>
<dbReference type="EnsemblPlants" id="OPUNC01G09930.1">
    <property type="protein sequence ID" value="OPUNC01G09930.1"/>
    <property type="gene ID" value="OPUNC01G09930"/>
</dbReference>
<dbReference type="Proteomes" id="UP000026962">
    <property type="component" value="Chromosome 1"/>
</dbReference>
<proteinExistence type="predicted"/>
<dbReference type="AlphaFoldDB" id="A0A0E0JGL8"/>
<evidence type="ECO:0000313" key="1">
    <source>
        <dbReference type="EnsemblPlants" id="OPUNC01G09930.1"/>
    </source>
</evidence>
<dbReference type="HOGENOM" id="CLU_1878776_0_0_1"/>
<dbReference type="Gramene" id="OPUNC01G09930.1">
    <property type="protein sequence ID" value="OPUNC01G09930.1"/>
    <property type="gene ID" value="OPUNC01G09930"/>
</dbReference>
<reference evidence="1" key="1">
    <citation type="submission" date="2015-04" db="UniProtKB">
        <authorList>
            <consortium name="EnsemblPlants"/>
        </authorList>
    </citation>
    <scope>IDENTIFICATION</scope>
</reference>